<evidence type="ECO:0000313" key="1">
    <source>
        <dbReference type="EMBL" id="MBF9135515.1"/>
    </source>
</evidence>
<evidence type="ECO:0000313" key="2">
    <source>
        <dbReference type="Proteomes" id="UP000638560"/>
    </source>
</evidence>
<organism evidence="1 2">
    <name type="scientific">Plantactinospora alkalitolerans</name>
    <dbReference type="NCBI Taxonomy" id="2789879"/>
    <lineage>
        <taxon>Bacteria</taxon>
        <taxon>Bacillati</taxon>
        <taxon>Actinomycetota</taxon>
        <taxon>Actinomycetes</taxon>
        <taxon>Micromonosporales</taxon>
        <taxon>Micromonosporaceae</taxon>
        <taxon>Plantactinospora</taxon>
    </lineage>
</organism>
<sequence>MAIRPSSEWRDGTAEEARLVAVGALEQEFAVMEGLFPPDLLQRFDEIFDVFERDVAGLSVPTDGEVLSLIRNVVYALNALNEDCDSDAIATGERTVLCDYIDRTISEAGVDLDVLSARHGVPREDLTDEWRTW</sequence>
<dbReference type="EMBL" id="JADPUN010000437">
    <property type="protein sequence ID" value="MBF9135515.1"/>
    <property type="molecule type" value="Genomic_DNA"/>
</dbReference>
<accession>A0ABS0HAL9</accession>
<comment type="caution">
    <text evidence="1">The sequence shown here is derived from an EMBL/GenBank/DDBJ whole genome shotgun (WGS) entry which is preliminary data.</text>
</comment>
<keyword evidence="2" id="KW-1185">Reference proteome</keyword>
<name>A0ABS0HAL9_9ACTN</name>
<proteinExistence type="predicted"/>
<dbReference type="RefSeq" id="WP_196206969.1">
    <property type="nucleotide sequence ID" value="NZ_JADPUN010000437.1"/>
</dbReference>
<gene>
    <name evidence="1" type="ORF">I0C86_42460</name>
</gene>
<protein>
    <submittedName>
        <fullName evidence="1">Uncharacterized protein</fullName>
    </submittedName>
</protein>
<reference evidence="1 2" key="1">
    <citation type="submission" date="2020-11" db="EMBL/GenBank/DDBJ databases">
        <title>A novel isolate from a Black sea contaminated sediment with potential to produce alkanes: Plantactinospora alkalitolerans sp. nov.</title>
        <authorList>
            <person name="Carro L."/>
            <person name="Veyisoglu A."/>
            <person name="Guven K."/>
            <person name="Schumann P."/>
            <person name="Klenk H.-P."/>
            <person name="Sahin N."/>
        </authorList>
    </citation>
    <scope>NUCLEOTIDE SEQUENCE [LARGE SCALE GENOMIC DNA]</scope>
    <source>
        <strain evidence="1 2">S1510</strain>
    </source>
</reference>
<dbReference type="Proteomes" id="UP000638560">
    <property type="component" value="Unassembled WGS sequence"/>
</dbReference>